<evidence type="ECO:0000313" key="2">
    <source>
        <dbReference type="Proteomes" id="UP000632377"/>
    </source>
</evidence>
<dbReference type="RefSeq" id="WP_202750411.1">
    <property type="nucleotide sequence ID" value="NZ_JAESWC010000015.1"/>
</dbReference>
<dbReference type="EMBL" id="JAESWC010000015">
    <property type="protein sequence ID" value="MBL4937658.1"/>
    <property type="molecule type" value="Genomic_DNA"/>
</dbReference>
<gene>
    <name evidence="1" type="ORF">JK636_18265</name>
</gene>
<comment type="caution">
    <text evidence="1">The sequence shown here is derived from an EMBL/GenBank/DDBJ whole genome shotgun (WGS) entry which is preliminary data.</text>
</comment>
<organism evidence="1 2">
    <name type="scientific">Clostridium rhizosphaerae</name>
    <dbReference type="NCBI Taxonomy" id="2803861"/>
    <lineage>
        <taxon>Bacteria</taxon>
        <taxon>Bacillati</taxon>
        <taxon>Bacillota</taxon>
        <taxon>Clostridia</taxon>
        <taxon>Eubacteriales</taxon>
        <taxon>Clostridiaceae</taxon>
        <taxon>Clostridium</taxon>
    </lineage>
</organism>
<evidence type="ECO:0000313" key="1">
    <source>
        <dbReference type="EMBL" id="MBL4937658.1"/>
    </source>
</evidence>
<keyword evidence="2" id="KW-1185">Reference proteome</keyword>
<proteinExistence type="predicted"/>
<sequence>MKTSTENLKLLPSINSLKRISQSIAMLDAIIYQEWEYRYYSFNSKWSQNEMMASMRDGQGSHYFILFFIDGVMIKGYDIDAPINGFTDKEFWKDQMNQIPNQFDSFLSEPAFVTDKATFFIWRLNSDSHWRTLDLNSLIKEQDLKVCDFDGSENLINILDGLPQTYKRWADAYYESDFDLSIIEKIYRHEPLTKEIVETLNSDIDYEVLIEDIKEIDYPCDITIIP</sequence>
<name>A0ABS1TI81_9CLOT</name>
<reference evidence="1 2" key="1">
    <citation type="submission" date="2021-01" db="EMBL/GenBank/DDBJ databases">
        <title>Genome public.</title>
        <authorList>
            <person name="Liu C."/>
            <person name="Sun Q."/>
        </authorList>
    </citation>
    <scope>NUCLEOTIDE SEQUENCE [LARGE SCALE GENOMIC DNA]</scope>
    <source>
        <strain evidence="1 2">YIM B02515</strain>
    </source>
</reference>
<accession>A0ABS1TI81</accession>
<dbReference type="Proteomes" id="UP000632377">
    <property type="component" value="Unassembled WGS sequence"/>
</dbReference>
<protein>
    <submittedName>
        <fullName evidence="1">Uncharacterized protein</fullName>
    </submittedName>
</protein>